<organism evidence="11 12">
    <name type="scientific">Nadsonia fulvescens var. elongata DSM 6958</name>
    <dbReference type="NCBI Taxonomy" id="857566"/>
    <lineage>
        <taxon>Eukaryota</taxon>
        <taxon>Fungi</taxon>
        <taxon>Dikarya</taxon>
        <taxon>Ascomycota</taxon>
        <taxon>Saccharomycotina</taxon>
        <taxon>Dipodascomycetes</taxon>
        <taxon>Dipodascales</taxon>
        <taxon>Dipodascales incertae sedis</taxon>
        <taxon>Nadsonia</taxon>
    </lineage>
</organism>
<keyword evidence="6" id="KW-1000">Mitochondrion outer membrane</keyword>
<accession>A0A1E3PSR7</accession>
<keyword evidence="8" id="KW-0626">Porin</keyword>
<dbReference type="AlphaFoldDB" id="A0A1E3PSR7"/>
<dbReference type="GO" id="GO:0015288">
    <property type="term" value="F:porin activity"/>
    <property type="evidence" value="ECO:0007669"/>
    <property type="project" value="UniProtKB-KW"/>
</dbReference>
<keyword evidence="3" id="KW-0813">Transport</keyword>
<dbReference type="InterPro" id="IPR023614">
    <property type="entry name" value="Porin_dom_sf"/>
</dbReference>
<reference evidence="11 12" key="1">
    <citation type="journal article" date="2016" name="Proc. Natl. Acad. Sci. U.S.A.">
        <title>Comparative genomics of biotechnologically important yeasts.</title>
        <authorList>
            <person name="Riley R."/>
            <person name="Haridas S."/>
            <person name="Wolfe K.H."/>
            <person name="Lopes M.R."/>
            <person name="Hittinger C.T."/>
            <person name="Goeker M."/>
            <person name="Salamov A.A."/>
            <person name="Wisecaver J.H."/>
            <person name="Long T.M."/>
            <person name="Calvey C.H."/>
            <person name="Aerts A.L."/>
            <person name="Barry K.W."/>
            <person name="Choi C."/>
            <person name="Clum A."/>
            <person name="Coughlan A.Y."/>
            <person name="Deshpande S."/>
            <person name="Douglass A.P."/>
            <person name="Hanson S.J."/>
            <person name="Klenk H.-P."/>
            <person name="LaButti K.M."/>
            <person name="Lapidus A."/>
            <person name="Lindquist E.A."/>
            <person name="Lipzen A.M."/>
            <person name="Meier-Kolthoff J.P."/>
            <person name="Ohm R.A."/>
            <person name="Otillar R.P."/>
            <person name="Pangilinan J.L."/>
            <person name="Peng Y."/>
            <person name="Rokas A."/>
            <person name="Rosa C.A."/>
            <person name="Scheuner C."/>
            <person name="Sibirny A.A."/>
            <person name="Slot J.C."/>
            <person name="Stielow J.B."/>
            <person name="Sun H."/>
            <person name="Kurtzman C.P."/>
            <person name="Blackwell M."/>
            <person name="Grigoriev I.V."/>
            <person name="Jeffries T.W."/>
        </authorList>
    </citation>
    <scope>NUCLEOTIDE SEQUENCE [LARGE SCALE GENOMIC DNA]</scope>
    <source>
        <strain evidence="11 12">DSM 6958</strain>
    </source>
</reference>
<evidence type="ECO:0000256" key="3">
    <source>
        <dbReference type="ARBA" id="ARBA00022448"/>
    </source>
</evidence>
<proteinExistence type="inferred from homology"/>
<keyword evidence="4" id="KW-1134">Transmembrane beta strand</keyword>
<dbReference type="FunFam" id="2.40.160.10:FF:000012">
    <property type="entry name" value="Voltage-dependent anion-selective channel"/>
    <property type="match status" value="1"/>
</dbReference>
<evidence type="ECO:0000256" key="1">
    <source>
        <dbReference type="ARBA" id="ARBA00004294"/>
    </source>
</evidence>
<dbReference type="PANTHER" id="PTHR11743">
    <property type="entry name" value="VOLTAGE-DEPENDENT ANION-SELECTIVE CHANNEL"/>
    <property type="match status" value="1"/>
</dbReference>
<evidence type="ECO:0000256" key="2">
    <source>
        <dbReference type="ARBA" id="ARBA00007780"/>
    </source>
</evidence>
<keyword evidence="9" id="KW-0496">Mitochondrion</keyword>
<evidence type="ECO:0000256" key="4">
    <source>
        <dbReference type="ARBA" id="ARBA00022452"/>
    </source>
</evidence>
<dbReference type="PRINTS" id="PR00185">
    <property type="entry name" value="EUKARYTPORIN"/>
</dbReference>
<dbReference type="InterPro" id="IPR001925">
    <property type="entry name" value="Porin_Euk"/>
</dbReference>
<evidence type="ECO:0000256" key="10">
    <source>
        <dbReference type="ARBA" id="ARBA00023136"/>
    </source>
</evidence>
<dbReference type="CDD" id="cd07306">
    <property type="entry name" value="Porin3_VDAC"/>
    <property type="match status" value="1"/>
</dbReference>
<evidence type="ECO:0000256" key="6">
    <source>
        <dbReference type="ARBA" id="ARBA00022787"/>
    </source>
</evidence>
<keyword evidence="5" id="KW-0812">Transmembrane</keyword>
<evidence type="ECO:0000256" key="5">
    <source>
        <dbReference type="ARBA" id="ARBA00022692"/>
    </source>
</evidence>
<name>A0A1E3PSR7_9ASCO</name>
<dbReference type="Proteomes" id="UP000095009">
    <property type="component" value="Unassembled WGS sequence"/>
</dbReference>
<evidence type="ECO:0008006" key="13">
    <source>
        <dbReference type="Google" id="ProtNLM"/>
    </source>
</evidence>
<keyword evidence="7" id="KW-0406">Ion transport</keyword>
<evidence type="ECO:0000256" key="7">
    <source>
        <dbReference type="ARBA" id="ARBA00023065"/>
    </source>
</evidence>
<dbReference type="InterPro" id="IPR027246">
    <property type="entry name" value="Porin_Euk/Tom40"/>
</dbReference>
<evidence type="ECO:0000256" key="8">
    <source>
        <dbReference type="ARBA" id="ARBA00023114"/>
    </source>
</evidence>
<comment type="similarity">
    <text evidence="2">Belongs to the eukaryotic mitochondrial porin family.</text>
</comment>
<keyword evidence="10" id="KW-0472">Membrane</keyword>
<dbReference type="Pfam" id="PF01459">
    <property type="entry name" value="Porin_3"/>
    <property type="match status" value="1"/>
</dbReference>
<evidence type="ECO:0000256" key="9">
    <source>
        <dbReference type="ARBA" id="ARBA00023128"/>
    </source>
</evidence>
<dbReference type="STRING" id="857566.A0A1E3PSR7"/>
<dbReference type="GO" id="GO:0008308">
    <property type="term" value="F:voltage-gated monoatomic anion channel activity"/>
    <property type="evidence" value="ECO:0007669"/>
    <property type="project" value="InterPro"/>
</dbReference>
<dbReference type="PROSITE" id="PS00558">
    <property type="entry name" value="EUKARYOTIC_PORIN"/>
    <property type="match status" value="1"/>
</dbReference>
<evidence type="ECO:0000313" key="11">
    <source>
        <dbReference type="EMBL" id="ODQ68304.1"/>
    </source>
</evidence>
<gene>
    <name evidence="11" type="ORF">NADFUDRAFT_39692</name>
</gene>
<evidence type="ECO:0000313" key="12">
    <source>
        <dbReference type="Proteomes" id="UP000095009"/>
    </source>
</evidence>
<dbReference type="EMBL" id="KV454406">
    <property type="protein sequence ID" value="ODQ68304.1"/>
    <property type="molecule type" value="Genomic_DNA"/>
</dbReference>
<dbReference type="Gene3D" id="2.40.160.10">
    <property type="entry name" value="Porin"/>
    <property type="match status" value="1"/>
</dbReference>
<comment type="subcellular location">
    <subcellularLocation>
        <location evidence="1">Mitochondrion outer membrane</location>
    </subcellularLocation>
</comment>
<dbReference type="GO" id="GO:0005741">
    <property type="term" value="C:mitochondrial outer membrane"/>
    <property type="evidence" value="ECO:0007669"/>
    <property type="project" value="UniProtKB-SubCell"/>
</dbReference>
<dbReference type="PANTHER" id="PTHR11743:SF70">
    <property type="entry name" value="GH26960P-RELATED"/>
    <property type="match status" value="1"/>
</dbReference>
<protein>
    <recommendedName>
        <fullName evidence="13">Mitochondrial porin</fullName>
    </recommendedName>
</protein>
<dbReference type="GO" id="GO:0046930">
    <property type="term" value="C:pore complex"/>
    <property type="evidence" value="ECO:0007669"/>
    <property type="project" value="UniProtKB-KW"/>
</dbReference>
<dbReference type="OrthoDB" id="7827681at2759"/>
<sequence>MSLPVPFSDISKSTNDLLGRDFYHLAAANLEIKTTAPNGVTFAVKGKQGHKDGAISGNIETKYSDKGTGLSLTQGWTTANILDTKVEVAELLAPGLKADLATSFIPASGASNAKVSFYFNQSAFAGRAFIDLFKASFVGDVAFAHDGFLAGGELGYDVSSGKITKYSGAVGYTHPVYSTSVTATNNLSVYSAGYYHKINAATEAGAKATWDSKAAAAAQGVALEVAAKHKLDATTFAKAKINNQGIAALSYSQDLRQGVKLGLGLSIDTQRLNESAHKLGFSLAFEA</sequence>
<keyword evidence="12" id="KW-1185">Reference proteome</keyword>